<dbReference type="InterPro" id="IPR038503">
    <property type="entry name" value="SpoIIIAH_sf"/>
</dbReference>
<evidence type="ECO:0000256" key="1">
    <source>
        <dbReference type="SAM" id="MobiDB-lite"/>
    </source>
</evidence>
<dbReference type="Pfam" id="PF12685">
    <property type="entry name" value="SpoIIIAH"/>
    <property type="match status" value="1"/>
</dbReference>
<feature type="compositionally biased region" description="Basic and acidic residues" evidence="1">
    <location>
        <begin position="85"/>
        <end position="100"/>
    </location>
</feature>
<reference evidence="2 3" key="1">
    <citation type="submission" date="2018-07" db="EMBL/GenBank/DDBJ databases">
        <title>Genomic Encyclopedia of Type Strains, Phase IV (KMG-IV): sequencing the most valuable type-strain genomes for metagenomic binning, comparative biology and taxonomic classification.</title>
        <authorList>
            <person name="Goeker M."/>
        </authorList>
    </citation>
    <scope>NUCLEOTIDE SEQUENCE [LARGE SCALE GENOMIC DNA]</scope>
    <source>
        <strain evidence="2 3">DSM 27016</strain>
    </source>
</reference>
<dbReference type="AlphaFoldDB" id="A0A369B8C0"/>
<feature type="region of interest" description="Disordered" evidence="1">
    <location>
        <begin position="52"/>
        <end position="72"/>
    </location>
</feature>
<protein>
    <submittedName>
        <fullName evidence="2">Stage III sporulation protein AH</fullName>
    </submittedName>
</protein>
<sequence length="190" mass="21027">MLVFKRKQVVILSLVLLLLVAGYLQYTYNQSSNSTADKESIKTGEAVYVDKNESAADTGKDDKPEKSLKASKKAEDFFAQAKLDKEMSRSKDTDSLKEISEDPNATNEAKDKAYEQRMKIVASSEKEMRIETLIKEKGFGDVIVLLGDDDSLDVIVKAPTLTTQHVAQIADVASRQAQIPIGSIHVKNIF</sequence>
<gene>
    <name evidence="2" type="ORF">DFR58_10921</name>
</gene>
<dbReference type="RefSeq" id="WP_114297534.1">
    <property type="nucleotide sequence ID" value="NZ_QPJT01000009.1"/>
</dbReference>
<dbReference type="Gene3D" id="1.10.287.4300">
    <property type="entry name" value="Stage III sporulation protein AH-like"/>
    <property type="match status" value="1"/>
</dbReference>
<accession>A0A369B8C0</accession>
<dbReference type="EMBL" id="QPJT01000009">
    <property type="protein sequence ID" value="RCX16796.1"/>
    <property type="molecule type" value="Genomic_DNA"/>
</dbReference>
<evidence type="ECO:0000313" key="3">
    <source>
        <dbReference type="Proteomes" id="UP000253034"/>
    </source>
</evidence>
<comment type="caution">
    <text evidence="2">The sequence shown here is derived from an EMBL/GenBank/DDBJ whole genome shotgun (WGS) entry which is preliminary data.</text>
</comment>
<dbReference type="OrthoDB" id="1707181at2"/>
<organism evidence="2 3">
    <name type="scientific">Anaerobacterium chartisolvens</name>
    <dbReference type="NCBI Taxonomy" id="1297424"/>
    <lineage>
        <taxon>Bacteria</taxon>
        <taxon>Bacillati</taxon>
        <taxon>Bacillota</taxon>
        <taxon>Clostridia</taxon>
        <taxon>Eubacteriales</taxon>
        <taxon>Oscillospiraceae</taxon>
        <taxon>Anaerobacterium</taxon>
    </lineage>
</organism>
<proteinExistence type="predicted"/>
<evidence type="ECO:0000313" key="2">
    <source>
        <dbReference type="EMBL" id="RCX16796.1"/>
    </source>
</evidence>
<name>A0A369B8C0_9FIRM</name>
<dbReference type="Proteomes" id="UP000253034">
    <property type="component" value="Unassembled WGS sequence"/>
</dbReference>
<dbReference type="InterPro" id="IPR024232">
    <property type="entry name" value="SpoIIIAH"/>
</dbReference>
<keyword evidence="3" id="KW-1185">Reference proteome</keyword>
<feature type="region of interest" description="Disordered" evidence="1">
    <location>
        <begin position="85"/>
        <end position="111"/>
    </location>
</feature>